<comment type="caution">
    <text evidence="3">The sequence shown here is derived from an EMBL/GenBank/DDBJ whole genome shotgun (WGS) entry which is preliminary data.</text>
</comment>
<protein>
    <recommendedName>
        <fullName evidence="5">3-hydroxyacyl-CoA dehydrogenase type-2</fullName>
    </recommendedName>
</protein>
<dbReference type="SUPFAM" id="SSF51735">
    <property type="entry name" value="NAD(P)-binding Rossmann-fold domains"/>
    <property type="match status" value="1"/>
</dbReference>
<evidence type="ECO:0000256" key="1">
    <source>
        <dbReference type="ARBA" id="ARBA00023002"/>
    </source>
</evidence>
<reference evidence="3 4" key="1">
    <citation type="submission" date="2022-12" db="EMBL/GenBank/DDBJ databases">
        <title>Chromosome-level genome of Tegillarca granosa.</title>
        <authorList>
            <person name="Kim J."/>
        </authorList>
    </citation>
    <scope>NUCLEOTIDE SEQUENCE [LARGE SCALE GENOMIC DNA]</scope>
    <source>
        <strain evidence="3">Teg-2019</strain>
        <tissue evidence="3">Adductor muscle</tissue>
    </source>
</reference>
<proteinExistence type="inferred from homology"/>
<dbReference type="InterPro" id="IPR002347">
    <property type="entry name" value="SDR_fam"/>
</dbReference>
<dbReference type="Proteomes" id="UP001217089">
    <property type="component" value="Unassembled WGS sequence"/>
</dbReference>
<dbReference type="InterPro" id="IPR036291">
    <property type="entry name" value="NAD(P)-bd_dom_sf"/>
</dbReference>
<evidence type="ECO:0000256" key="2">
    <source>
        <dbReference type="RuleBase" id="RU000363"/>
    </source>
</evidence>
<comment type="similarity">
    <text evidence="2">Belongs to the short-chain dehydrogenases/reductases (SDR) family.</text>
</comment>
<dbReference type="EMBL" id="JARBDR010000918">
    <property type="protein sequence ID" value="KAJ8301260.1"/>
    <property type="molecule type" value="Genomic_DNA"/>
</dbReference>
<name>A0ABQ9ECS8_TEGGR</name>
<evidence type="ECO:0000313" key="3">
    <source>
        <dbReference type="EMBL" id="KAJ8301260.1"/>
    </source>
</evidence>
<evidence type="ECO:0000313" key="4">
    <source>
        <dbReference type="Proteomes" id="UP001217089"/>
    </source>
</evidence>
<dbReference type="PRINTS" id="PR00081">
    <property type="entry name" value="GDHRDH"/>
</dbReference>
<gene>
    <name evidence="3" type="ORF">KUTeg_020247</name>
</gene>
<dbReference type="PANTHER" id="PTHR43658">
    <property type="entry name" value="SHORT-CHAIN DEHYDROGENASE/REDUCTASE"/>
    <property type="match status" value="1"/>
</dbReference>
<sequence length="219" mass="24415">MEVNVMGTFCVITHGAALMSEKSPENNERGVIINTSSIAAFDGQIGQAAYSASKGAIASMTLPIARDLACLGLFDTQLLGQLPPKVRKFLSDLVPFPNRLGNPDEFAHMCQFLVENPMINGESEKEVFQRNKLWFYCHQLFKIHKKNLRNIVKSGRAYLDIEGKLMPLQRKWSQESRPIEIPLFQGSYPISDSPGPDQNVIMYHKTQLISEGGASNNSE</sequence>
<dbReference type="InterPro" id="IPR020904">
    <property type="entry name" value="Sc_DH/Rdtase_CS"/>
</dbReference>
<evidence type="ECO:0008006" key="5">
    <source>
        <dbReference type="Google" id="ProtNLM"/>
    </source>
</evidence>
<organism evidence="3 4">
    <name type="scientific">Tegillarca granosa</name>
    <name type="common">Malaysian cockle</name>
    <name type="synonym">Anadara granosa</name>
    <dbReference type="NCBI Taxonomy" id="220873"/>
    <lineage>
        <taxon>Eukaryota</taxon>
        <taxon>Metazoa</taxon>
        <taxon>Spiralia</taxon>
        <taxon>Lophotrochozoa</taxon>
        <taxon>Mollusca</taxon>
        <taxon>Bivalvia</taxon>
        <taxon>Autobranchia</taxon>
        <taxon>Pteriomorphia</taxon>
        <taxon>Arcoida</taxon>
        <taxon>Arcoidea</taxon>
        <taxon>Arcidae</taxon>
        <taxon>Tegillarca</taxon>
    </lineage>
</organism>
<accession>A0ABQ9ECS8</accession>
<keyword evidence="1" id="KW-0560">Oxidoreductase</keyword>
<keyword evidence="4" id="KW-1185">Reference proteome</keyword>
<dbReference type="PRINTS" id="PR00080">
    <property type="entry name" value="SDRFAMILY"/>
</dbReference>
<dbReference type="PANTHER" id="PTHR43658:SF8">
    <property type="entry name" value="17-BETA-HYDROXYSTEROID DEHYDROGENASE 14-RELATED"/>
    <property type="match status" value="1"/>
</dbReference>
<dbReference type="Gene3D" id="3.40.50.720">
    <property type="entry name" value="NAD(P)-binding Rossmann-like Domain"/>
    <property type="match status" value="1"/>
</dbReference>
<dbReference type="PROSITE" id="PS00061">
    <property type="entry name" value="ADH_SHORT"/>
    <property type="match status" value="1"/>
</dbReference>
<dbReference type="Pfam" id="PF00106">
    <property type="entry name" value="adh_short"/>
    <property type="match status" value="1"/>
</dbReference>